<comment type="caution">
    <text evidence="2">The sequence shown here is derived from an EMBL/GenBank/DDBJ whole genome shotgun (WGS) entry which is preliminary data.</text>
</comment>
<keyword evidence="1" id="KW-0472">Membrane</keyword>
<evidence type="ECO:0000256" key="1">
    <source>
        <dbReference type="SAM" id="Phobius"/>
    </source>
</evidence>
<protein>
    <submittedName>
        <fullName evidence="2">Uncharacterized protein</fullName>
    </submittedName>
</protein>
<evidence type="ECO:0000313" key="2">
    <source>
        <dbReference type="EMBL" id="MFC6200377.1"/>
    </source>
</evidence>
<dbReference type="Proteomes" id="UP001596171">
    <property type="component" value="Unassembled WGS sequence"/>
</dbReference>
<accession>A0ABW1SGG1</accession>
<sequence length="101" mass="11929">MAKQILNDDSKYYRRHSTADIVFVVVFLLSIFIMKVLFAPILVILIYVLYTEFNGQVLVSPVDNKIEKVWITKATWKAYKKRHHISTWSEYNAAMIDNKKF</sequence>
<keyword evidence="1" id="KW-0812">Transmembrane</keyword>
<proteinExistence type="predicted"/>
<evidence type="ECO:0000313" key="3">
    <source>
        <dbReference type="Proteomes" id="UP001596171"/>
    </source>
</evidence>
<name>A0ABW1SGG1_9LACO</name>
<reference evidence="3" key="1">
    <citation type="journal article" date="2019" name="Int. J. Syst. Evol. Microbiol.">
        <title>The Global Catalogue of Microorganisms (GCM) 10K type strain sequencing project: providing services to taxonomists for standard genome sequencing and annotation.</title>
        <authorList>
            <consortium name="The Broad Institute Genomics Platform"/>
            <consortium name="The Broad Institute Genome Sequencing Center for Infectious Disease"/>
            <person name="Wu L."/>
            <person name="Ma J."/>
        </authorList>
    </citation>
    <scope>NUCLEOTIDE SEQUENCE [LARGE SCALE GENOMIC DNA]</scope>
    <source>
        <strain evidence="3">CCM 8930</strain>
    </source>
</reference>
<dbReference type="RefSeq" id="WP_137616151.1">
    <property type="nucleotide sequence ID" value="NZ_BJDI01000007.1"/>
</dbReference>
<organism evidence="2 3">
    <name type="scientific">Lactiplantibacillus nangangensis</name>
    <dbReference type="NCBI Taxonomy" id="2559917"/>
    <lineage>
        <taxon>Bacteria</taxon>
        <taxon>Bacillati</taxon>
        <taxon>Bacillota</taxon>
        <taxon>Bacilli</taxon>
        <taxon>Lactobacillales</taxon>
        <taxon>Lactobacillaceae</taxon>
        <taxon>Lactiplantibacillus</taxon>
    </lineage>
</organism>
<feature type="transmembrane region" description="Helical" evidence="1">
    <location>
        <begin position="21"/>
        <end position="50"/>
    </location>
</feature>
<gene>
    <name evidence="2" type="ORF">ACFP1L_00535</name>
</gene>
<keyword evidence="1" id="KW-1133">Transmembrane helix</keyword>
<dbReference type="EMBL" id="JBHSSE010000002">
    <property type="protein sequence ID" value="MFC6200377.1"/>
    <property type="molecule type" value="Genomic_DNA"/>
</dbReference>
<keyword evidence="3" id="KW-1185">Reference proteome</keyword>